<feature type="transmembrane region" description="Helical" evidence="1">
    <location>
        <begin position="237"/>
        <end position="257"/>
    </location>
</feature>
<evidence type="ECO:0000313" key="3">
    <source>
        <dbReference type="Proteomes" id="UP000316096"/>
    </source>
</evidence>
<keyword evidence="3" id="KW-1185">Reference proteome</keyword>
<gene>
    <name evidence="2" type="ORF">FB559_1710</name>
</gene>
<feature type="transmembrane region" description="Helical" evidence="1">
    <location>
        <begin position="45"/>
        <end position="63"/>
    </location>
</feature>
<proteinExistence type="predicted"/>
<keyword evidence="1" id="KW-0812">Transmembrane</keyword>
<protein>
    <submittedName>
        <fullName evidence="2">Uncharacterized protein</fullName>
    </submittedName>
</protein>
<comment type="caution">
    <text evidence="2">The sequence shown here is derived from an EMBL/GenBank/DDBJ whole genome shotgun (WGS) entry which is preliminary data.</text>
</comment>
<feature type="transmembrane region" description="Helical" evidence="1">
    <location>
        <begin position="531"/>
        <end position="554"/>
    </location>
</feature>
<name>A0A543CGY0_9ACTN</name>
<organism evidence="2 3">
    <name type="scientific">Actinoallomurus bryophytorum</name>
    <dbReference type="NCBI Taxonomy" id="1490222"/>
    <lineage>
        <taxon>Bacteria</taxon>
        <taxon>Bacillati</taxon>
        <taxon>Actinomycetota</taxon>
        <taxon>Actinomycetes</taxon>
        <taxon>Streptosporangiales</taxon>
        <taxon>Thermomonosporaceae</taxon>
        <taxon>Actinoallomurus</taxon>
    </lineage>
</organism>
<dbReference type="Proteomes" id="UP000316096">
    <property type="component" value="Unassembled WGS sequence"/>
</dbReference>
<reference evidence="2 3" key="1">
    <citation type="submission" date="2019-06" db="EMBL/GenBank/DDBJ databases">
        <title>Sequencing the genomes of 1000 actinobacteria strains.</title>
        <authorList>
            <person name="Klenk H.-P."/>
        </authorList>
    </citation>
    <scope>NUCLEOTIDE SEQUENCE [LARGE SCALE GENOMIC DNA]</scope>
    <source>
        <strain evidence="2 3">DSM 102200</strain>
    </source>
</reference>
<evidence type="ECO:0000313" key="2">
    <source>
        <dbReference type="EMBL" id="TQL96187.1"/>
    </source>
</evidence>
<sequence length="647" mass="69463">MSRSVLVNLELIGLRAPARRLRPVAAGPFALLSLVVALLPIRPAGAWLAAVVACNVVPWLLGLREARPGRWRLSAKGLERLAADGSVLEAYALDRVEEFALTADDGMLTIFHRFGVTVAGSLADMGFDPLTFYVTARRLGITTHVIDGDRSVFEDESLPPEDDAPRALGRRAEQRLRDQEAALLAIVHEPRTAGRTDAGRLSTTATAWRRTTTVGLLVTLLSLTMVARIALGGGLEFGSRLIGGLWALAGGVALIAARRRRLAGAPLTWNITPSELRVRHATVGEWRVRADAVAAAVVGPGSAIDPVTGGPVADQTVVTVFGHRLEIIARLPAHGLDAFQLTHALDERGYHVITPDQGTVRPSEYGLAGLPEIFSRVPGGRLVVDDDGIGWADGAGDVILRMPRDRIGGMELLTVDGHAWLRMYDDEGDEFLAAPLSMLRISRTDLRDAARRVQLPITDAEYDAYVNATFYGSMTHVEAVTGPSPEKPKALPAAQLDVPPRTRALAYAVTATLCELVAVLGSLWLRVDLGGFWTALAWAAPSGLALGLAGAWLYDRNRPQLRVSASGISSVTRLGRTEWSVTRQALGGVGIDEAEAPRLVVWSPAGRVLRRVSFPPDLAELRRECERHGLPWGPPDAGHSAAPPPEL</sequence>
<feature type="transmembrane region" description="Helical" evidence="1">
    <location>
        <begin position="504"/>
        <end position="525"/>
    </location>
</feature>
<evidence type="ECO:0000256" key="1">
    <source>
        <dbReference type="SAM" id="Phobius"/>
    </source>
</evidence>
<feature type="transmembrane region" description="Helical" evidence="1">
    <location>
        <begin position="214"/>
        <end position="231"/>
    </location>
</feature>
<dbReference type="EMBL" id="VFOZ01000001">
    <property type="protein sequence ID" value="TQL96187.1"/>
    <property type="molecule type" value="Genomic_DNA"/>
</dbReference>
<dbReference type="AlphaFoldDB" id="A0A543CGY0"/>
<keyword evidence="1" id="KW-0472">Membrane</keyword>
<feature type="transmembrane region" description="Helical" evidence="1">
    <location>
        <begin position="21"/>
        <end position="39"/>
    </location>
</feature>
<accession>A0A543CGY0</accession>
<dbReference type="OrthoDB" id="3448625at2"/>
<keyword evidence="1" id="KW-1133">Transmembrane helix</keyword>